<evidence type="ECO:0000313" key="10">
    <source>
        <dbReference type="Proteomes" id="UP000039021"/>
    </source>
</evidence>
<dbReference type="Proteomes" id="UP000048289">
    <property type="component" value="Unassembled WGS sequence"/>
</dbReference>
<evidence type="ECO:0000313" key="13">
    <source>
        <dbReference type="Proteomes" id="UP000046947"/>
    </source>
</evidence>
<dbReference type="AlphaFoldDB" id="A0A0T7LJE4"/>
<evidence type="ECO:0000313" key="11">
    <source>
        <dbReference type="Proteomes" id="UP000044938"/>
    </source>
</evidence>
<dbReference type="EMBL" id="CSAE01000772">
    <property type="protein sequence ID" value="COW89585.1"/>
    <property type="molecule type" value="Genomic_DNA"/>
</dbReference>
<evidence type="ECO:0000313" key="7">
    <source>
        <dbReference type="EMBL" id="COX29538.1"/>
    </source>
</evidence>
<dbReference type="Proteomes" id="UP000038802">
    <property type="component" value="Unassembled WGS sequence"/>
</dbReference>
<proteinExistence type="predicted"/>
<feature type="region of interest" description="Disordered" evidence="1">
    <location>
        <begin position="56"/>
        <end position="81"/>
    </location>
</feature>
<evidence type="ECO:0000313" key="6">
    <source>
        <dbReference type="EMBL" id="COW89585.1"/>
    </source>
</evidence>
<evidence type="ECO:0000313" key="4">
    <source>
        <dbReference type="EMBL" id="COV96667.1"/>
    </source>
</evidence>
<evidence type="ECO:0000313" key="14">
    <source>
        <dbReference type="Proteomes" id="UP000048289"/>
    </source>
</evidence>
<gene>
    <name evidence="4" type="ORF">ERS007679_02805</name>
    <name evidence="2" type="ORF">ERS007681_03218</name>
    <name evidence="3" type="ORF">ERS007688_02845</name>
    <name evidence="6" type="ORF">ERS007703_04411</name>
    <name evidence="5" type="ORF">ERS007720_03431</name>
    <name evidence="8" type="ORF">ERS007739_02746</name>
    <name evidence="7" type="ORF">ERS007741_04144</name>
</gene>
<sequence length="98" mass="10367">MFFTGAVQRSISSMAPGSNDGSRCSRSHWSRLRSSCSVPPLKVCRVVSSPPIRISSVSMTSSSSLSRSPSTSELTSTLTRSSVGSARRAAMVARVKSL</sequence>
<dbReference type="EMBL" id="CSAJ01000548">
    <property type="protein sequence ID" value="COW86281.1"/>
    <property type="molecule type" value="Genomic_DNA"/>
</dbReference>
<evidence type="ECO:0000313" key="15">
    <source>
        <dbReference type="Proteomes" id="UP000048600"/>
    </source>
</evidence>
<dbReference type="Proteomes" id="UP000046947">
    <property type="component" value="Unassembled WGS sequence"/>
</dbReference>
<accession>A0A0T7LJE4</accession>
<feature type="compositionally biased region" description="Polar residues" evidence="1">
    <location>
        <begin position="7"/>
        <end position="24"/>
    </location>
</feature>
<dbReference type="EMBL" id="CHKL01000775">
    <property type="protein sequence ID" value="COX29538.1"/>
    <property type="molecule type" value="Genomic_DNA"/>
</dbReference>
<dbReference type="EMBL" id="CFOE01000525">
    <property type="protein sequence ID" value="CFE42621.1"/>
    <property type="molecule type" value="Genomic_DNA"/>
</dbReference>
<evidence type="ECO:0000313" key="12">
    <source>
        <dbReference type="Proteomes" id="UP000045842"/>
    </source>
</evidence>
<dbReference type="EMBL" id="CSAD01000426">
    <property type="protein sequence ID" value="COV96667.1"/>
    <property type="molecule type" value="Genomic_DNA"/>
</dbReference>
<dbReference type="EMBL" id="CSBK01001305">
    <property type="protein sequence ID" value="COY52611.1"/>
    <property type="molecule type" value="Genomic_DNA"/>
</dbReference>
<reference evidence="8" key="2">
    <citation type="submission" date="2015-03" db="EMBL/GenBank/DDBJ databases">
        <authorList>
            <consortium name="Pathogen Informatics"/>
            <person name="Murphy D."/>
        </authorList>
    </citation>
    <scope>NUCLEOTIDE SEQUENCE</scope>
    <source>
        <strain evidence="8">N09902308</strain>
    </source>
</reference>
<organism evidence="6 9">
    <name type="scientific">Mycobacterium tuberculosis</name>
    <dbReference type="NCBI Taxonomy" id="1773"/>
    <lineage>
        <taxon>Bacteria</taxon>
        <taxon>Bacillati</taxon>
        <taxon>Actinomycetota</taxon>
        <taxon>Actinomycetes</taxon>
        <taxon>Mycobacteriales</taxon>
        <taxon>Mycobacteriaceae</taxon>
        <taxon>Mycobacterium</taxon>
        <taxon>Mycobacterium tuberculosis complex</taxon>
    </lineage>
</organism>
<evidence type="ECO:0000313" key="8">
    <source>
        <dbReference type="EMBL" id="COY52611.1"/>
    </source>
</evidence>
<evidence type="ECO:0000256" key="1">
    <source>
        <dbReference type="SAM" id="MobiDB-lite"/>
    </source>
</evidence>
<evidence type="ECO:0000313" key="5">
    <source>
        <dbReference type="EMBL" id="COW86281.1"/>
    </source>
</evidence>
<evidence type="ECO:0000313" key="3">
    <source>
        <dbReference type="EMBL" id="CFE60059.1"/>
    </source>
</evidence>
<dbReference type="Proteomes" id="UP000039021">
    <property type="component" value="Unassembled WGS sequence"/>
</dbReference>
<evidence type="ECO:0000313" key="2">
    <source>
        <dbReference type="EMBL" id="CFE42621.1"/>
    </source>
</evidence>
<feature type="region of interest" description="Disordered" evidence="1">
    <location>
        <begin position="1"/>
        <end position="26"/>
    </location>
</feature>
<dbReference type="Proteomes" id="UP000044938">
    <property type="component" value="Unassembled WGS sequence"/>
</dbReference>
<dbReference type="Proteomes" id="UP000048600">
    <property type="component" value="Unassembled WGS sequence"/>
</dbReference>
<dbReference type="Proteomes" id="UP000045842">
    <property type="component" value="Unassembled WGS sequence"/>
</dbReference>
<protein>
    <submittedName>
        <fullName evidence="6">Uncharacterized protein</fullName>
    </submittedName>
</protein>
<dbReference type="EMBL" id="CFOH01000528">
    <property type="protein sequence ID" value="CFE60059.1"/>
    <property type="molecule type" value="Genomic_DNA"/>
</dbReference>
<evidence type="ECO:0000313" key="9">
    <source>
        <dbReference type="Proteomes" id="UP000038802"/>
    </source>
</evidence>
<reference evidence="6" key="3">
    <citation type="submission" date="2015-03" db="EMBL/GenBank/DDBJ databases">
        <authorList>
            <person name="Murphy D."/>
        </authorList>
    </citation>
    <scope>NUCLEOTIDE SEQUENCE [LARGE SCALE GENOMIC DNA]</scope>
    <source>
        <strain evidence="6">K00500041</strain>
    </source>
</reference>
<name>A0A0T7LJE4_MYCTX</name>
<reference evidence="9 10" key="1">
    <citation type="submission" date="2015-03" db="EMBL/GenBank/DDBJ databases">
        <authorList>
            <consortium name="Pathogen Informatics"/>
        </authorList>
    </citation>
    <scope>NUCLEOTIDE SEQUENCE [LARGE SCALE GENOMIC DNA]</scope>
    <source>
        <strain evidence="4 12">G09801536</strain>
        <strain evidence="2 14">G09901357</strain>
        <strain evidence="3 13">H09601792</strain>
        <strain evidence="9">K00500041</strain>
        <strain evidence="5 11">M09401471</strain>
        <strain evidence="10">N09902308</strain>
        <strain evidence="7 15">P00601463</strain>
    </source>
</reference>